<keyword evidence="1" id="KW-0732">Signal</keyword>
<reference evidence="2" key="1">
    <citation type="journal article" date="2023" name="Mol. Phylogenet. Evol.">
        <title>Genome-scale phylogeny and comparative genomics of the fungal order Sordariales.</title>
        <authorList>
            <person name="Hensen N."/>
            <person name="Bonometti L."/>
            <person name="Westerberg I."/>
            <person name="Brannstrom I.O."/>
            <person name="Guillou S."/>
            <person name="Cros-Aarteil S."/>
            <person name="Calhoun S."/>
            <person name="Haridas S."/>
            <person name="Kuo A."/>
            <person name="Mondo S."/>
            <person name="Pangilinan J."/>
            <person name="Riley R."/>
            <person name="LaButti K."/>
            <person name="Andreopoulos B."/>
            <person name="Lipzen A."/>
            <person name="Chen C."/>
            <person name="Yan M."/>
            <person name="Daum C."/>
            <person name="Ng V."/>
            <person name="Clum A."/>
            <person name="Steindorff A."/>
            <person name="Ohm R.A."/>
            <person name="Martin F."/>
            <person name="Silar P."/>
            <person name="Natvig D.O."/>
            <person name="Lalanne C."/>
            <person name="Gautier V."/>
            <person name="Ament-Velasquez S.L."/>
            <person name="Kruys A."/>
            <person name="Hutchinson M.I."/>
            <person name="Powell A.J."/>
            <person name="Barry K."/>
            <person name="Miller A.N."/>
            <person name="Grigoriev I.V."/>
            <person name="Debuchy R."/>
            <person name="Gladieux P."/>
            <person name="Hiltunen Thoren M."/>
            <person name="Johannesson H."/>
        </authorList>
    </citation>
    <scope>NUCLEOTIDE SEQUENCE</scope>
    <source>
        <strain evidence="2">CBS 315.58</strain>
    </source>
</reference>
<evidence type="ECO:0000313" key="3">
    <source>
        <dbReference type="Proteomes" id="UP001303160"/>
    </source>
</evidence>
<gene>
    <name evidence="2" type="ORF">QBC40DRAFT_284618</name>
</gene>
<reference evidence="2" key="2">
    <citation type="submission" date="2023-05" db="EMBL/GenBank/DDBJ databases">
        <authorList>
            <consortium name="Lawrence Berkeley National Laboratory"/>
            <person name="Steindorff A."/>
            <person name="Hensen N."/>
            <person name="Bonometti L."/>
            <person name="Westerberg I."/>
            <person name="Brannstrom I.O."/>
            <person name="Guillou S."/>
            <person name="Cros-Aarteil S."/>
            <person name="Calhoun S."/>
            <person name="Haridas S."/>
            <person name="Kuo A."/>
            <person name="Mondo S."/>
            <person name="Pangilinan J."/>
            <person name="Riley R."/>
            <person name="Labutti K."/>
            <person name="Andreopoulos B."/>
            <person name="Lipzen A."/>
            <person name="Chen C."/>
            <person name="Yanf M."/>
            <person name="Daum C."/>
            <person name="Ng V."/>
            <person name="Clum A."/>
            <person name="Ohm R."/>
            <person name="Martin F."/>
            <person name="Silar P."/>
            <person name="Natvig D."/>
            <person name="Lalanne C."/>
            <person name="Gautier V."/>
            <person name="Ament-Velasquez S.L."/>
            <person name="Kruys A."/>
            <person name="Hutchinson M.I."/>
            <person name="Powell A.J."/>
            <person name="Barry K."/>
            <person name="Miller A.N."/>
            <person name="Grigoriev I.V."/>
            <person name="Debuchy R."/>
            <person name="Gladieux P."/>
            <person name="Thoren M.H."/>
            <person name="Johannesson H."/>
        </authorList>
    </citation>
    <scope>NUCLEOTIDE SEQUENCE</scope>
    <source>
        <strain evidence="2">CBS 315.58</strain>
    </source>
</reference>
<dbReference type="Proteomes" id="UP001303160">
    <property type="component" value="Unassembled WGS sequence"/>
</dbReference>
<evidence type="ECO:0008006" key="4">
    <source>
        <dbReference type="Google" id="ProtNLM"/>
    </source>
</evidence>
<sequence>MSFPSLWPLLPLLAPICCFMLRTGARHPQTFWVSFSGHRRNCSQQAAICDRRCNIVRVEGDEEVQKRVRRSSV</sequence>
<protein>
    <recommendedName>
        <fullName evidence="4">Secreted protein</fullName>
    </recommendedName>
</protein>
<evidence type="ECO:0000256" key="1">
    <source>
        <dbReference type="SAM" id="SignalP"/>
    </source>
</evidence>
<keyword evidence="3" id="KW-1185">Reference proteome</keyword>
<evidence type="ECO:0000313" key="2">
    <source>
        <dbReference type="EMBL" id="KAK4197903.1"/>
    </source>
</evidence>
<dbReference type="AlphaFoldDB" id="A0AAN7ASN2"/>
<accession>A0AAN7ASN2</accession>
<name>A0AAN7ASN2_9PEZI</name>
<dbReference type="EMBL" id="MU863954">
    <property type="protein sequence ID" value="KAK4197903.1"/>
    <property type="molecule type" value="Genomic_DNA"/>
</dbReference>
<proteinExistence type="predicted"/>
<feature type="chain" id="PRO_5042954356" description="Secreted protein" evidence="1">
    <location>
        <begin position="26"/>
        <end position="73"/>
    </location>
</feature>
<feature type="signal peptide" evidence="1">
    <location>
        <begin position="1"/>
        <end position="25"/>
    </location>
</feature>
<comment type="caution">
    <text evidence="2">The sequence shown here is derived from an EMBL/GenBank/DDBJ whole genome shotgun (WGS) entry which is preliminary data.</text>
</comment>
<organism evidence="2 3">
    <name type="scientific">Triangularia verruculosa</name>
    <dbReference type="NCBI Taxonomy" id="2587418"/>
    <lineage>
        <taxon>Eukaryota</taxon>
        <taxon>Fungi</taxon>
        <taxon>Dikarya</taxon>
        <taxon>Ascomycota</taxon>
        <taxon>Pezizomycotina</taxon>
        <taxon>Sordariomycetes</taxon>
        <taxon>Sordariomycetidae</taxon>
        <taxon>Sordariales</taxon>
        <taxon>Podosporaceae</taxon>
        <taxon>Triangularia</taxon>
    </lineage>
</organism>